<dbReference type="Gene3D" id="1.10.1470.10">
    <property type="entry name" value="YjbJ"/>
    <property type="match status" value="1"/>
</dbReference>
<dbReference type="InterPro" id="IPR050423">
    <property type="entry name" value="UPF0337_stress_rsp"/>
</dbReference>
<feature type="domain" description="CsbD-like" evidence="2">
    <location>
        <begin position="12"/>
        <end position="63"/>
    </location>
</feature>
<accession>H6RFA8</accession>
<gene>
    <name evidence="3" type="ORF">VIS_S18BSA90008</name>
</gene>
<dbReference type="PANTHER" id="PTHR34977:SF1">
    <property type="entry name" value="UPF0337 PROTEIN YJBJ"/>
    <property type="match status" value="1"/>
</dbReference>
<dbReference type="SUPFAM" id="SSF69047">
    <property type="entry name" value="Hypothetical protein YjbJ"/>
    <property type="match status" value="1"/>
</dbReference>
<evidence type="ECO:0000256" key="1">
    <source>
        <dbReference type="ARBA" id="ARBA00009129"/>
    </source>
</evidence>
<dbReference type="AlphaFoldDB" id="H6RFA8"/>
<dbReference type="EMBL" id="FO117588">
    <property type="protein sequence ID" value="CCF99719.1"/>
    <property type="molecule type" value="Genomic_DNA"/>
</dbReference>
<reference evidence="3" key="1">
    <citation type="journal article" date="2012" name="Environ. Microbiol.">
        <title>Genomic content of uncultured Bacteroidetes from contrasting oceanic provinces in the North Atlantic Ocean.</title>
        <authorList>
            <person name="Gomez-Pereira P.R."/>
            <person name="Schuler M."/>
            <person name="Fuchs B.M."/>
            <person name="Bennke C."/>
            <person name="Teeling H."/>
            <person name="Waldmann J."/>
            <person name="Richter M."/>
            <person name="Barbe V."/>
            <person name="Bataille E."/>
            <person name="Glockner F.O."/>
            <person name="Amann R."/>
        </authorList>
    </citation>
    <scope>NUCLEOTIDE SEQUENCE</scope>
</reference>
<evidence type="ECO:0000259" key="2">
    <source>
        <dbReference type="Pfam" id="PF05532"/>
    </source>
</evidence>
<dbReference type="InterPro" id="IPR036629">
    <property type="entry name" value="YjbJ_sf"/>
</dbReference>
<evidence type="ECO:0000313" key="3">
    <source>
        <dbReference type="EMBL" id="CCF99719.1"/>
    </source>
</evidence>
<protein>
    <submittedName>
        <fullName evidence="3">CsbD-like protein</fullName>
    </submittedName>
</protein>
<comment type="similarity">
    <text evidence="1">Belongs to the UPF0337 (CsbD) family.</text>
</comment>
<proteinExistence type="inferred from homology"/>
<name>H6RFA8_9FLAO</name>
<dbReference type="Pfam" id="PF05532">
    <property type="entry name" value="CsbD"/>
    <property type="match status" value="1"/>
</dbReference>
<reference evidence="3" key="2">
    <citation type="submission" date="2012-02" db="EMBL/GenBank/DDBJ databases">
        <authorList>
            <person name="Genoscope - CEA"/>
        </authorList>
    </citation>
    <scope>NUCLEOTIDE SEQUENCE</scope>
</reference>
<dbReference type="InterPro" id="IPR008462">
    <property type="entry name" value="CsbD"/>
</dbReference>
<dbReference type="PANTHER" id="PTHR34977">
    <property type="entry name" value="UPF0337 PROTEIN YJBJ"/>
    <property type="match status" value="1"/>
</dbReference>
<sequence length="68" mass="8049">MNLKRKIMNSTELEGKWNQVKGDFKQKYGKHFDNDETFADGKMDEVLGRIQEKTGKTKEAIKEEIEKW</sequence>
<organism evidence="3">
    <name type="scientific">uncultured Dokdonia sp</name>
    <dbReference type="NCBI Taxonomy" id="575653"/>
    <lineage>
        <taxon>Bacteria</taxon>
        <taxon>Pseudomonadati</taxon>
        <taxon>Bacteroidota</taxon>
        <taxon>Flavobacteriia</taxon>
        <taxon>Flavobacteriales</taxon>
        <taxon>Flavobacteriaceae</taxon>
        <taxon>Dokdonia</taxon>
        <taxon>environmental samples</taxon>
    </lineage>
</organism>